<dbReference type="PANTHER" id="PTHR44329:SF288">
    <property type="entry name" value="MITOGEN-ACTIVATED PROTEIN KINASE KINASE KINASE 20"/>
    <property type="match status" value="1"/>
</dbReference>
<feature type="domain" description="Protein kinase" evidence="5">
    <location>
        <begin position="32"/>
        <end position="316"/>
    </location>
</feature>
<dbReference type="InterPro" id="IPR011009">
    <property type="entry name" value="Kinase-like_dom_sf"/>
</dbReference>
<dbReference type="InterPro" id="IPR008271">
    <property type="entry name" value="Ser/Thr_kinase_AS"/>
</dbReference>
<dbReference type="Proteomes" id="UP000290288">
    <property type="component" value="Unassembled WGS sequence"/>
</dbReference>
<dbReference type="STRING" id="2316362.A0A4Q2DWT0"/>
<gene>
    <name evidence="6" type="ORF">EST38_g1564</name>
</gene>
<evidence type="ECO:0000313" key="6">
    <source>
        <dbReference type="EMBL" id="RXW24301.1"/>
    </source>
</evidence>
<dbReference type="PROSITE" id="PS00108">
    <property type="entry name" value="PROTEIN_KINASE_ST"/>
    <property type="match status" value="1"/>
</dbReference>
<dbReference type="EMBL" id="SDEE01000022">
    <property type="protein sequence ID" value="RXW24301.1"/>
    <property type="molecule type" value="Genomic_DNA"/>
</dbReference>
<dbReference type="SMART" id="SM00220">
    <property type="entry name" value="S_TKc"/>
    <property type="match status" value="1"/>
</dbReference>
<name>A0A4Q2DWT0_9AGAR</name>
<sequence>MEGHKKRKFMQALLRLSKRAKLLPKSFILSGVEIREVVIETPSVDIFRGLYGGREVCLKKYRVRRWSQSNAIREDLVELLIRETIIWSNHRHPNLLPFEGVFQPDNDFEKAYLVSPFHANGTVVEYLKKYPCVERRLLLLDVLSGLSYLHRNNIVHGDIKGANVLVDSQGRACLADLGLSRLTDPQILTWSSIQSIVLSLGTLLWQAPELLSAQLQEHFTSPTTSSDVYAVGCLAYEMFTDLLPFGELIGSRTLMQLHRMINEVTQGRRPQKPAVNSPAYLCYGLTDGIWEMMEMCWAGEAKLRPSVDDLSKLPYLVDVVDDRSVWE</sequence>
<dbReference type="AlphaFoldDB" id="A0A4Q2DWT0"/>
<reference evidence="6 7" key="1">
    <citation type="submission" date="2019-01" db="EMBL/GenBank/DDBJ databases">
        <title>Draft genome sequence of Psathyrella aberdarensis IHI B618.</title>
        <authorList>
            <person name="Buettner E."/>
            <person name="Kellner H."/>
        </authorList>
    </citation>
    <scope>NUCLEOTIDE SEQUENCE [LARGE SCALE GENOMIC DNA]</scope>
    <source>
        <strain evidence="6 7">IHI B618</strain>
    </source>
</reference>
<protein>
    <recommendedName>
        <fullName evidence="5">Protein kinase domain-containing protein</fullName>
    </recommendedName>
</protein>
<evidence type="ECO:0000259" key="5">
    <source>
        <dbReference type="PROSITE" id="PS50011"/>
    </source>
</evidence>
<keyword evidence="7" id="KW-1185">Reference proteome</keyword>
<dbReference type="PROSITE" id="PS50011">
    <property type="entry name" value="PROTEIN_KINASE_DOM"/>
    <property type="match status" value="1"/>
</dbReference>
<keyword evidence="3" id="KW-0418">Kinase</keyword>
<evidence type="ECO:0000256" key="4">
    <source>
        <dbReference type="ARBA" id="ARBA00022840"/>
    </source>
</evidence>
<dbReference type="GO" id="GO:0005524">
    <property type="term" value="F:ATP binding"/>
    <property type="evidence" value="ECO:0007669"/>
    <property type="project" value="UniProtKB-KW"/>
</dbReference>
<proteinExistence type="predicted"/>
<comment type="caution">
    <text evidence="6">The sequence shown here is derived from an EMBL/GenBank/DDBJ whole genome shotgun (WGS) entry which is preliminary data.</text>
</comment>
<dbReference type="InterPro" id="IPR051681">
    <property type="entry name" value="Ser/Thr_Kinases-Pseudokinases"/>
</dbReference>
<keyword evidence="2" id="KW-0547">Nucleotide-binding</keyword>
<dbReference type="GO" id="GO:0004674">
    <property type="term" value="F:protein serine/threonine kinase activity"/>
    <property type="evidence" value="ECO:0007669"/>
    <property type="project" value="TreeGrafter"/>
</dbReference>
<dbReference type="SUPFAM" id="SSF56112">
    <property type="entry name" value="Protein kinase-like (PK-like)"/>
    <property type="match status" value="1"/>
</dbReference>
<evidence type="ECO:0000313" key="7">
    <source>
        <dbReference type="Proteomes" id="UP000290288"/>
    </source>
</evidence>
<dbReference type="OrthoDB" id="4062651at2759"/>
<dbReference type="InterPro" id="IPR000719">
    <property type="entry name" value="Prot_kinase_dom"/>
</dbReference>
<dbReference type="Gene3D" id="1.10.510.10">
    <property type="entry name" value="Transferase(Phosphotransferase) domain 1"/>
    <property type="match status" value="1"/>
</dbReference>
<evidence type="ECO:0000256" key="2">
    <source>
        <dbReference type="ARBA" id="ARBA00022741"/>
    </source>
</evidence>
<evidence type="ECO:0000256" key="3">
    <source>
        <dbReference type="ARBA" id="ARBA00022777"/>
    </source>
</evidence>
<dbReference type="PANTHER" id="PTHR44329">
    <property type="entry name" value="SERINE/THREONINE-PROTEIN KINASE TNNI3K-RELATED"/>
    <property type="match status" value="1"/>
</dbReference>
<keyword evidence="1" id="KW-0808">Transferase</keyword>
<organism evidence="6 7">
    <name type="scientific">Candolleomyces aberdarensis</name>
    <dbReference type="NCBI Taxonomy" id="2316362"/>
    <lineage>
        <taxon>Eukaryota</taxon>
        <taxon>Fungi</taxon>
        <taxon>Dikarya</taxon>
        <taxon>Basidiomycota</taxon>
        <taxon>Agaricomycotina</taxon>
        <taxon>Agaricomycetes</taxon>
        <taxon>Agaricomycetidae</taxon>
        <taxon>Agaricales</taxon>
        <taxon>Agaricineae</taxon>
        <taxon>Psathyrellaceae</taxon>
        <taxon>Candolleomyces</taxon>
    </lineage>
</organism>
<dbReference type="PIRSF" id="PIRSF000654">
    <property type="entry name" value="Integrin-linked_kinase"/>
    <property type="match status" value="1"/>
</dbReference>
<accession>A0A4Q2DWT0</accession>
<evidence type="ECO:0000256" key="1">
    <source>
        <dbReference type="ARBA" id="ARBA00022679"/>
    </source>
</evidence>
<keyword evidence="4" id="KW-0067">ATP-binding</keyword>
<dbReference type="Pfam" id="PF00069">
    <property type="entry name" value="Pkinase"/>
    <property type="match status" value="1"/>
</dbReference>